<name>A0A1L3GG23_SYNAC</name>
<feature type="domain" description="PLD phosphodiesterase" evidence="1">
    <location>
        <begin position="113"/>
        <end position="140"/>
    </location>
</feature>
<gene>
    <name evidence="2" type="ORF">A7E75_06055</name>
</gene>
<organism evidence="2 3">
    <name type="scientific">Syntrophotalea acetylenica</name>
    <name type="common">Pelobacter acetylenicus</name>
    <dbReference type="NCBI Taxonomy" id="29542"/>
    <lineage>
        <taxon>Bacteria</taxon>
        <taxon>Pseudomonadati</taxon>
        <taxon>Thermodesulfobacteriota</taxon>
        <taxon>Desulfuromonadia</taxon>
        <taxon>Desulfuromonadales</taxon>
        <taxon>Syntrophotaleaceae</taxon>
        <taxon>Syntrophotalea</taxon>
    </lineage>
</organism>
<sequence length="391" mass="45716">MKISRGKYRFAWRVGNRFRLLVDGDRFFPVMQDSIAAARRYVLLEMYLCESGKVVDRFVERLQAAARRGVRVCVLLDAYGALGLRRSDRKRLTDAGVELAFYNPLGFFRWRSNLFRDHRKLLLVDGEVGFTGGTGLTDAFDPGVASGSWWHEAMLEIRGPCLGDWQALFARTWNRWAQSPLSEVPGGSWAQDEGGRGRVTLQRGIKGRSEIIRSYVRQIRRARSRVWMATAYFVPSWKLRQCLRRSAREGRDVRLLLPGALNDHPAVWYMGRRYYHRLLKSGVRIFEYQPRFTHYKMLMCDDWVSFGSCNADAWNYRWNLEANQEAVDASLSTQAAALLETDFGRSVEIRLEDWVMRSWRKRLREWFWGKVQALLGWFSDRKRRIGEDDPF</sequence>
<dbReference type="CDD" id="cd09110">
    <property type="entry name" value="PLDc_CLS_1"/>
    <property type="match status" value="1"/>
</dbReference>
<dbReference type="GO" id="GO:0008808">
    <property type="term" value="F:cardiolipin synthase activity"/>
    <property type="evidence" value="ECO:0007669"/>
    <property type="project" value="TreeGrafter"/>
</dbReference>
<dbReference type="InterPro" id="IPR001736">
    <property type="entry name" value="PLipase_D/transphosphatidylase"/>
</dbReference>
<evidence type="ECO:0000313" key="3">
    <source>
        <dbReference type="Proteomes" id="UP000182264"/>
    </source>
</evidence>
<dbReference type="PANTHER" id="PTHR21248:SF23">
    <property type="entry name" value="CARDIOLIPIN SYNTHASE B"/>
    <property type="match status" value="1"/>
</dbReference>
<dbReference type="STRING" id="29542.A6070_14695"/>
<keyword evidence="3" id="KW-1185">Reference proteome</keyword>
<dbReference type="CDD" id="cd09159">
    <property type="entry name" value="PLDc_ybhO_like_2"/>
    <property type="match status" value="1"/>
</dbReference>
<protein>
    <submittedName>
        <fullName evidence="2">Cardiolipin synthase B</fullName>
    </submittedName>
</protein>
<dbReference type="PROSITE" id="PS50035">
    <property type="entry name" value="PLD"/>
    <property type="match status" value="1"/>
</dbReference>
<dbReference type="Pfam" id="PF13091">
    <property type="entry name" value="PLDc_2"/>
    <property type="match status" value="2"/>
</dbReference>
<reference evidence="2 3" key="1">
    <citation type="journal article" date="2017" name="Genome Announc.">
        <title>Complete Genome Sequences of Two Acetylene-Fermenting Pelobacter acetylenicus Strains.</title>
        <authorList>
            <person name="Sutton J.M."/>
            <person name="Baesman S.M."/>
            <person name="Fierst J.L."/>
            <person name="Poret-Peterson A.T."/>
            <person name="Oremland R.S."/>
            <person name="Dunlap D.S."/>
            <person name="Akob D.M."/>
        </authorList>
    </citation>
    <scope>NUCLEOTIDE SEQUENCE [LARGE SCALE GENOMIC DNA]</scope>
    <source>
        <strain evidence="2 3">DSM 3247</strain>
    </source>
</reference>
<evidence type="ECO:0000313" key="2">
    <source>
        <dbReference type="EMBL" id="APG24638.1"/>
    </source>
</evidence>
<dbReference type="GO" id="GO:0016020">
    <property type="term" value="C:membrane"/>
    <property type="evidence" value="ECO:0007669"/>
    <property type="project" value="TreeGrafter"/>
</dbReference>
<dbReference type="Proteomes" id="UP000182264">
    <property type="component" value="Chromosome"/>
</dbReference>
<dbReference type="Gene3D" id="3.30.870.10">
    <property type="entry name" value="Endonuclease Chain A"/>
    <property type="match status" value="2"/>
</dbReference>
<dbReference type="OrthoDB" id="9762009at2"/>
<dbReference type="SUPFAM" id="SSF56024">
    <property type="entry name" value="Phospholipase D/nuclease"/>
    <property type="match status" value="2"/>
</dbReference>
<proteinExistence type="predicted"/>
<accession>A0A1L3GG23</accession>
<dbReference type="KEGG" id="pace:A6070_14695"/>
<dbReference type="EMBL" id="CP015518">
    <property type="protein sequence ID" value="APG24638.1"/>
    <property type="molecule type" value="Genomic_DNA"/>
</dbReference>
<dbReference type="AlphaFoldDB" id="A0A1L3GG23"/>
<evidence type="ECO:0000259" key="1">
    <source>
        <dbReference type="PROSITE" id="PS50035"/>
    </source>
</evidence>
<dbReference type="InterPro" id="IPR025202">
    <property type="entry name" value="PLD-like_dom"/>
</dbReference>
<dbReference type="GO" id="GO:0032049">
    <property type="term" value="P:cardiolipin biosynthetic process"/>
    <property type="evidence" value="ECO:0007669"/>
    <property type="project" value="UniProtKB-ARBA"/>
</dbReference>
<dbReference type="PANTHER" id="PTHR21248">
    <property type="entry name" value="CARDIOLIPIN SYNTHASE"/>
    <property type="match status" value="1"/>
</dbReference>